<keyword evidence="3" id="KW-1133">Transmembrane helix</keyword>
<dbReference type="Gene3D" id="3.30.2010.10">
    <property type="entry name" value="Metalloproteases ('zincins'), catalytic domain"/>
    <property type="match status" value="1"/>
</dbReference>
<proteinExistence type="predicted"/>
<feature type="domain" description="Peptidase M56" evidence="4">
    <location>
        <begin position="119"/>
        <end position="294"/>
    </location>
</feature>
<dbReference type="Proteomes" id="UP001597197">
    <property type="component" value="Unassembled WGS sequence"/>
</dbReference>
<feature type="compositionally biased region" description="Basic and acidic residues" evidence="2">
    <location>
        <begin position="630"/>
        <end position="665"/>
    </location>
</feature>
<feature type="coiled-coil region" evidence="1">
    <location>
        <begin position="538"/>
        <end position="572"/>
    </location>
</feature>
<dbReference type="PANTHER" id="PTHR34978:SF3">
    <property type="entry name" value="SLR0241 PROTEIN"/>
    <property type="match status" value="1"/>
</dbReference>
<feature type="transmembrane region" description="Helical" evidence="3">
    <location>
        <begin position="95"/>
        <end position="121"/>
    </location>
</feature>
<feature type="transmembrane region" description="Helical" evidence="3">
    <location>
        <begin position="133"/>
        <end position="153"/>
    </location>
</feature>
<dbReference type="InterPro" id="IPR052173">
    <property type="entry name" value="Beta-lactam_resp_regulator"/>
</dbReference>
<feature type="transmembrane region" description="Helical" evidence="3">
    <location>
        <begin position="20"/>
        <end position="41"/>
    </location>
</feature>
<evidence type="ECO:0000259" key="4">
    <source>
        <dbReference type="Pfam" id="PF05569"/>
    </source>
</evidence>
<name>A0ABW4QSX1_9BACT</name>
<feature type="compositionally biased region" description="Pro residues" evidence="2">
    <location>
        <begin position="727"/>
        <end position="736"/>
    </location>
</feature>
<gene>
    <name evidence="5" type="ORF">ACFSDX_08285</name>
</gene>
<sequence length="824" mass="88264">MTTPQVLREVLSPALVRGVGYALLHSLWQGGTLAVLLAGVLPLLRRHRAEVRYAVAAGALATLVLAVGLTFSFYYQAQPSPAQWVAISPVAGGAALGAHAAAAASVATPAAAAATSLAPLAWLQANAGKLEPYLPLVVGAWLLGLLLMSGRLAGGLVYANRLRRAGTQALGAEWQRRLAELARRAGVRQPVALLESARVAGPLVLGHLRPAILLPLGAVAGLSPALLEALLAHELAHIVRRDYLLNLGLAVAEVLFFYHPAVWFMAGCLRAERENCCDDQAAALCGGDRLRVARALAALAELEVTPAAPHLALAAAGTGGRGSLLARVRRLALGRPQAPTLGEGLLAVLLGVVGIAGLSTGVALAAPAGHKIVKALVTTGKQAIAPADTARKPRVTTETIVDTERREVRAVAMSAPDVVVEPQVRLSTTLQGRPPRRDRASTVVIEKDKKGRIVNLLVNGEPVETDAPGKKSKRNKKEKVRTVEVVRVPDVQARGERLERSERPVIIGRAGRLAGPVSRTYSFNMSPDRANEMAQFGLADALNNKDLTTAQRQEMERQLERLKAQGKSLEELTVQPLEEIRLNLNGLAYNPQNWPDAQRRMQEGQQRLREGQRRLQKAHRQLQLLSLTGKADRTAEQADRAAEQADRDAAQADRDAARADRDAELADHANDRAELAARRAELRARIAADAAELRALERTGARQPLTRMPAPPAPPRAPRAPRVPRVPSVPPVPSVPSVPSVPQVPQAPPAPPVPNTIKLREALRQDGLIKDDKHFSFNLSDQSGRVNGEALTPDQVAKYRQLLNLPTTKIKGSKSNFSITVDEN</sequence>
<dbReference type="InterPro" id="IPR008756">
    <property type="entry name" value="Peptidase_M56"/>
</dbReference>
<keyword evidence="6" id="KW-1185">Reference proteome</keyword>
<protein>
    <submittedName>
        <fullName evidence="5">M56 family metallopeptidase</fullName>
    </submittedName>
</protein>
<evidence type="ECO:0000256" key="2">
    <source>
        <dbReference type="SAM" id="MobiDB-lite"/>
    </source>
</evidence>
<keyword evidence="1" id="KW-0175">Coiled coil</keyword>
<comment type="caution">
    <text evidence="5">The sequence shown here is derived from an EMBL/GenBank/DDBJ whole genome shotgun (WGS) entry which is preliminary data.</text>
</comment>
<evidence type="ECO:0000313" key="5">
    <source>
        <dbReference type="EMBL" id="MFD1872422.1"/>
    </source>
</evidence>
<evidence type="ECO:0000256" key="3">
    <source>
        <dbReference type="SAM" id="Phobius"/>
    </source>
</evidence>
<dbReference type="PANTHER" id="PTHR34978">
    <property type="entry name" value="POSSIBLE SENSOR-TRANSDUCER PROTEIN BLAR"/>
    <property type="match status" value="1"/>
</dbReference>
<evidence type="ECO:0000313" key="6">
    <source>
        <dbReference type="Proteomes" id="UP001597197"/>
    </source>
</evidence>
<keyword evidence="3" id="KW-0472">Membrane</keyword>
<feature type="compositionally biased region" description="Pro residues" evidence="2">
    <location>
        <begin position="745"/>
        <end position="754"/>
    </location>
</feature>
<feature type="region of interest" description="Disordered" evidence="2">
    <location>
        <begin position="697"/>
        <end position="755"/>
    </location>
</feature>
<keyword evidence="3" id="KW-0812">Transmembrane</keyword>
<dbReference type="RefSeq" id="WP_382312841.1">
    <property type="nucleotide sequence ID" value="NZ_JBHUFD010000003.1"/>
</dbReference>
<feature type="transmembrane region" description="Helical" evidence="3">
    <location>
        <begin position="243"/>
        <end position="266"/>
    </location>
</feature>
<feature type="transmembrane region" description="Helical" evidence="3">
    <location>
        <begin position="53"/>
        <end position="75"/>
    </location>
</feature>
<dbReference type="EMBL" id="JBHUFD010000003">
    <property type="protein sequence ID" value="MFD1872422.1"/>
    <property type="molecule type" value="Genomic_DNA"/>
</dbReference>
<organism evidence="5 6">
    <name type="scientific">Hymenobacter bucti</name>
    <dbReference type="NCBI Taxonomy" id="1844114"/>
    <lineage>
        <taxon>Bacteria</taxon>
        <taxon>Pseudomonadati</taxon>
        <taxon>Bacteroidota</taxon>
        <taxon>Cytophagia</taxon>
        <taxon>Cytophagales</taxon>
        <taxon>Hymenobacteraceae</taxon>
        <taxon>Hymenobacter</taxon>
    </lineage>
</organism>
<reference evidence="6" key="1">
    <citation type="journal article" date="2019" name="Int. J. Syst. Evol. Microbiol.">
        <title>The Global Catalogue of Microorganisms (GCM) 10K type strain sequencing project: providing services to taxonomists for standard genome sequencing and annotation.</title>
        <authorList>
            <consortium name="The Broad Institute Genomics Platform"/>
            <consortium name="The Broad Institute Genome Sequencing Center for Infectious Disease"/>
            <person name="Wu L."/>
            <person name="Ma J."/>
        </authorList>
    </citation>
    <scope>NUCLEOTIDE SEQUENCE [LARGE SCALE GENOMIC DNA]</scope>
    <source>
        <strain evidence="6">CGMCC 1.15795</strain>
    </source>
</reference>
<feature type="transmembrane region" description="Helical" evidence="3">
    <location>
        <begin position="212"/>
        <end position="231"/>
    </location>
</feature>
<dbReference type="CDD" id="cd07341">
    <property type="entry name" value="M56_BlaR1_MecR1_like"/>
    <property type="match status" value="1"/>
</dbReference>
<feature type="region of interest" description="Disordered" evidence="2">
    <location>
        <begin position="625"/>
        <end position="665"/>
    </location>
</feature>
<feature type="compositionally biased region" description="Pro residues" evidence="2">
    <location>
        <begin position="709"/>
        <end position="718"/>
    </location>
</feature>
<evidence type="ECO:0000256" key="1">
    <source>
        <dbReference type="SAM" id="Coils"/>
    </source>
</evidence>
<accession>A0ABW4QSX1</accession>
<dbReference type="Pfam" id="PF05569">
    <property type="entry name" value="Peptidase_M56"/>
    <property type="match status" value="1"/>
</dbReference>